<keyword evidence="2" id="KW-0378">Hydrolase</keyword>
<dbReference type="SUPFAM" id="SSF51338">
    <property type="entry name" value="Composite domain of metallo-dependent hydrolases"/>
    <property type="match status" value="1"/>
</dbReference>
<dbReference type="CDD" id="cd01297">
    <property type="entry name" value="D-aminoacylase"/>
    <property type="match status" value="1"/>
</dbReference>
<dbReference type="InterPro" id="IPR011059">
    <property type="entry name" value="Metal-dep_hydrolase_composite"/>
</dbReference>
<dbReference type="InterPro" id="IPR023100">
    <property type="entry name" value="D-aminoacylase_insert_dom_sf"/>
</dbReference>
<keyword evidence="3" id="KW-1185">Reference proteome</keyword>
<feature type="domain" description="Amidohydrolase 3" evidence="1">
    <location>
        <begin position="47"/>
        <end position="506"/>
    </location>
</feature>
<dbReference type="SUPFAM" id="SSF51556">
    <property type="entry name" value="Metallo-dependent hydrolases"/>
    <property type="match status" value="1"/>
</dbReference>
<dbReference type="PANTHER" id="PTHR11647:SF1">
    <property type="entry name" value="COLLAPSIN RESPONSE MEDIATOR PROTEIN"/>
    <property type="match status" value="1"/>
</dbReference>
<dbReference type="GO" id="GO:0016787">
    <property type="term" value="F:hydrolase activity"/>
    <property type="evidence" value="ECO:0007669"/>
    <property type="project" value="UniProtKB-KW"/>
</dbReference>
<sequence length="521" mass="55355">MQNFDLVISNGTVIDGTGAAGRVANVGITGGRITAVTPEAVTGEIGIDAEGKVVCPGFIDLHSHADFSLEGWPEATTQLHQGVTTLLTGNCGWSPFPVGEMERLQRWTSFLGPEISWAWHDTAGFAETQNEARPAINSILQVGHHALRLAVMGEAERAPTTEELDGMCELLRTAASQGARGFSTGLIYAPGTYSSAAEIRTLVQVAAECDLLYSTHIRNESFNLLDSITEAIEAAEAAGARLEISHLKAVSKPNYGRTADALALIDAARARGVDVTADVYPYTASSTTLTTRLPTSALDGGVEAFLARLRIPDERSSILAGTRAAFARDGIADGVVISALPPGQYDWALGLSVAEIGSREGVDAAEATLRILEAHEASVAIVSHGMSENDVRNVLRHPQVSVASDGWVMRPEGEGQPHPRNFGTFSRVLGHYSRDEKVLSLEEAIRKMTSLPASRLKLADRGVLAESMVADIAVFDPEAVSDPSTFQDPWQLSTGFSEVLVAGQAVLRDGNPTKARPGIVL</sequence>
<dbReference type="Pfam" id="PF07969">
    <property type="entry name" value="Amidohydro_3"/>
    <property type="match status" value="1"/>
</dbReference>
<dbReference type="InterPro" id="IPR032466">
    <property type="entry name" value="Metal_Hydrolase"/>
</dbReference>
<organism evidence="2 3">
    <name type="scientific">Saxibacter everestensis</name>
    <dbReference type="NCBI Taxonomy" id="2909229"/>
    <lineage>
        <taxon>Bacteria</taxon>
        <taxon>Bacillati</taxon>
        <taxon>Actinomycetota</taxon>
        <taxon>Actinomycetes</taxon>
        <taxon>Micrococcales</taxon>
        <taxon>Brevibacteriaceae</taxon>
        <taxon>Saxibacter</taxon>
    </lineage>
</organism>
<dbReference type="PANTHER" id="PTHR11647">
    <property type="entry name" value="HYDRANTOINASE/DIHYDROPYRIMIDINASE FAMILY MEMBER"/>
    <property type="match status" value="1"/>
</dbReference>
<dbReference type="Proteomes" id="UP001209083">
    <property type="component" value="Chromosome"/>
</dbReference>
<gene>
    <name evidence="2" type="ORF">LWF01_16660</name>
</gene>
<dbReference type="EC" id="3.5.1.-" evidence="2"/>
<dbReference type="InterPro" id="IPR013108">
    <property type="entry name" value="Amidohydro_3"/>
</dbReference>
<reference evidence="2 3" key="1">
    <citation type="submission" date="2023-05" db="EMBL/GenBank/DDBJ databases">
        <title>Lithophilousrod everest ZFBP1038 complete genpme.</title>
        <authorList>
            <person name="Tian M."/>
        </authorList>
    </citation>
    <scope>NUCLEOTIDE SEQUENCE [LARGE SCALE GENOMIC DNA]</scope>
    <source>
        <strain evidence="2 3">ZFBP1038</strain>
    </source>
</reference>
<name>A0ABY8QRS7_9MICO</name>
<accession>A0ABY8QRS7</accession>
<dbReference type="EMBL" id="CP090958">
    <property type="protein sequence ID" value="WGW11704.1"/>
    <property type="molecule type" value="Genomic_DNA"/>
</dbReference>
<evidence type="ECO:0000313" key="2">
    <source>
        <dbReference type="EMBL" id="WGW11704.1"/>
    </source>
</evidence>
<dbReference type="RefSeq" id="WP_349638494.1">
    <property type="nucleotide sequence ID" value="NZ_CP090958.1"/>
</dbReference>
<dbReference type="Gene3D" id="2.30.40.10">
    <property type="entry name" value="Urease, subunit C, domain 1"/>
    <property type="match status" value="1"/>
</dbReference>
<dbReference type="Gene3D" id="3.20.20.140">
    <property type="entry name" value="Metal-dependent hydrolases"/>
    <property type="match status" value="1"/>
</dbReference>
<evidence type="ECO:0000313" key="3">
    <source>
        <dbReference type="Proteomes" id="UP001209083"/>
    </source>
</evidence>
<evidence type="ECO:0000259" key="1">
    <source>
        <dbReference type="Pfam" id="PF07969"/>
    </source>
</evidence>
<proteinExistence type="predicted"/>
<dbReference type="InterPro" id="IPR050378">
    <property type="entry name" value="Metallo-dep_Hydrolases_sf"/>
</dbReference>
<dbReference type="Gene3D" id="3.30.1490.130">
    <property type="entry name" value="D-aminoacylase. Domain 3"/>
    <property type="match status" value="1"/>
</dbReference>
<protein>
    <submittedName>
        <fullName evidence="2">D-aminoacylase</fullName>
        <ecNumber evidence="2">3.5.1.-</ecNumber>
    </submittedName>
</protein>